<name>A0A326U1A3_THEHA</name>
<evidence type="ECO:0000313" key="1">
    <source>
        <dbReference type="EMBL" id="PZW23564.1"/>
    </source>
</evidence>
<evidence type="ECO:0000313" key="2">
    <source>
        <dbReference type="Proteomes" id="UP000248806"/>
    </source>
</evidence>
<keyword evidence="2" id="KW-1185">Reference proteome</keyword>
<dbReference type="Gene3D" id="3.60.21.10">
    <property type="match status" value="1"/>
</dbReference>
<dbReference type="EMBL" id="QKUF01000025">
    <property type="protein sequence ID" value="PZW23564.1"/>
    <property type="molecule type" value="Genomic_DNA"/>
</dbReference>
<dbReference type="Proteomes" id="UP000248806">
    <property type="component" value="Unassembled WGS sequence"/>
</dbReference>
<gene>
    <name evidence="1" type="ORF">EI42_04947</name>
</gene>
<comment type="caution">
    <text evidence="1">The sequence shown here is derived from an EMBL/GenBank/DDBJ whole genome shotgun (WGS) entry which is preliminary data.</text>
</comment>
<dbReference type="OrthoDB" id="9783591at2"/>
<reference evidence="1 2" key="1">
    <citation type="submission" date="2018-06" db="EMBL/GenBank/DDBJ databases">
        <title>Genomic Encyclopedia of Archaeal and Bacterial Type Strains, Phase II (KMG-II): from individual species to whole genera.</title>
        <authorList>
            <person name="Goeker M."/>
        </authorList>
    </citation>
    <scope>NUCLEOTIDE SEQUENCE [LARGE SCALE GENOMIC DNA]</scope>
    <source>
        <strain evidence="1 2">ATCC BAA-1881</strain>
    </source>
</reference>
<evidence type="ECO:0008006" key="3">
    <source>
        <dbReference type="Google" id="ProtNLM"/>
    </source>
</evidence>
<dbReference type="SUPFAM" id="SSF56300">
    <property type="entry name" value="Metallo-dependent phosphatases"/>
    <property type="match status" value="1"/>
</dbReference>
<dbReference type="RefSeq" id="WP_111325241.1">
    <property type="nucleotide sequence ID" value="NZ_BIFX01000003.1"/>
</dbReference>
<accession>A0A326U1A3</accession>
<proteinExistence type="predicted"/>
<organism evidence="1 2">
    <name type="scientific">Thermosporothrix hazakensis</name>
    <dbReference type="NCBI Taxonomy" id="644383"/>
    <lineage>
        <taxon>Bacteria</taxon>
        <taxon>Bacillati</taxon>
        <taxon>Chloroflexota</taxon>
        <taxon>Ktedonobacteria</taxon>
        <taxon>Ktedonobacterales</taxon>
        <taxon>Thermosporotrichaceae</taxon>
        <taxon>Thermosporothrix</taxon>
    </lineage>
</organism>
<dbReference type="AlphaFoldDB" id="A0A326U1A3"/>
<protein>
    <recommendedName>
        <fullName evidence="3">Calcineurin-like phosphoesterase family protein</fullName>
    </recommendedName>
</protein>
<dbReference type="InterPro" id="IPR029052">
    <property type="entry name" value="Metallo-depent_PP-like"/>
</dbReference>
<sequence>MITVRYERLLHADPASLDVLLTHEPPYGISKGFFGQTQGSTQVSALVERLQSCYYLAGHLHHLIGPRQTAGRTMFLGLSMPGKTRTLRRPEPLSALEAGTPALLDTETHALEVISSLNRSESATRW</sequence>